<feature type="region of interest" description="Disordered" evidence="6">
    <location>
        <begin position="896"/>
        <end position="925"/>
    </location>
</feature>
<dbReference type="GO" id="GO:0003779">
    <property type="term" value="F:actin binding"/>
    <property type="evidence" value="ECO:0007669"/>
    <property type="project" value="InterPro"/>
</dbReference>
<dbReference type="GO" id="GO:0051017">
    <property type="term" value="P:actin filament bundle assembly"/>
    <property type="evidence" value="ECO:0007669"/>
    <property type="project" value="TreeGrafter"/>
</dbReference>
<keyword evidence="11" id="KW-1185">Reference proteome</keyword>
<feature type="compositionally biased region" description="Pro residues" evidence="6">
    <location>
        <begin position="1162"/>
        <end position="1174"/>
    </location>
</feature>
<dbReference type="Gene3D" id="1.20.58.2220">
    <property type="entry name" value="Formin, FH2 domain"/>
    <property type="match status" value="1"/>
</dbReference>
<dbReference type="GO" id="GO:0031267">
    <property type="term" value="F:small GTPase binding"/>
    <property type="evidence" value="ECO:0007669"/>
    <property type="project" value="InterPro"/>
</dbReference>
<gene>
    <name evidence="10" type="ORF">PUMCH_005144</name>
</gene>
<dbReference type="Pfam" id="PF06371">
    <property type="entry name" value="Drf_GBD"/>
    <property type="match status" value="1"/>
</dbReference>
<dbReference type="InterPro" id="IPR014768">
    <property type="entry name" value="GBD/FH3_dom"/>
</dbReference>
<dbReference type="FunFam" id="1.20.58.2220:FF:000006">
    <property type="entry name" value="Cytokinesis protein sepA"/>
    <property type="match status" value="1"/>
</dbReference>
<dbReference type="SMART" id="SM01140">
    <property type="entry name" value="Drf_GBD"/>
    <property type="match status" value="1"/>
</dbReference>
<protein>
    <submittedName>
        <fullName evidence="10">Uncharacterized protein</fullName>
    </submittedName>
</protein>
<dbReference type="GO" id="GO:0051016">
    <property type="term" value="P:barbed-end actin filament capping"/>
    <property type="evidence" value="ECO:0007669"/>
    <property type="project" value="TreeGrafter"/>
</dbReference>
<dbReference type="GO" id="GO:0043332">
    <property type="term" value="C:mating projection tip"/>
    <property type="evidence" value="ECO:0007669"/>
    <property type="project" value="TreeGrafter"/>
</dbReference>
<evidence type="ECO:0000256" key="3">
    <source>
        <dbReference type="ARBA" id="ARBA00023054"/>
    </source>
</evidence>
<feature type="region of interest" description="Disordered" evidence="6">
    <location>
        <begin position="1030"/>
        <end position="1052"/>
    </location>
</feature>
<feature type="compositionally biased region" description="Acidic residues" evidence="6">
    <location>
        <begin position="896"/>
        <end position="909"/>
    </location>
</feature>
<dbReference type="Pfam" id="PF06367">
    <property type="entry name" value="Drf_FH3"/>
    <property type="match status" value="1"/>
</dbReference>
<proteinExistence type="inferred from homology"/>
<dbReference type="GO" id="GO:0030428">
    <property type="term" value="C:cell septum"/>
    <property type="evidence" value="ECO:0007669"/>
    <property type="project" value="UniProtKB-SubCell"/>
</dbReference>
<dbReference type="GO" id="GO:1903475">
    <property type="term" value="P:mitotic actomyosin contractile ring assembly"/>
    <property type="evidence" value="ECO:0007669"/>
    <property type="project" value="TreeGrafter"/>
</dbReference>
<dbReference type="PROSITE" id="PS51232">
    <property type="entry name" value="GBD_FH3"/>
    <property type="match status" value="1"/>
</dbReference>
<dbReference type="GeneID" id="88176202"/>
<feature type="region of interest" description="Disordered" evidence="6">
    <location>
        <begin position="1"/>
        <end position="56"/>
    </location>
</feature>
<evidence type="ECO:0000259" key="7">
    <source>
        <dbReference type="PROSITE" id="PS51231"/>
    </source>
</evidence>
<evidence type="ECO:0000256" key="6">
    <source>
        <dbReference type="SAM" id="MobiDB-lite"/>
    </source>
</evidence>
<feature type="domain" description="DAD" evidence="7">
    <location>
        <begin position="1670"/>
        <end position="1701"/>
    </location>
</feature>
<dbReference type="SUPFAM" id="SSF48371">
    <property type="entry name" value="ARM repeat"/>
    <property type="match status" value="1"/>
</dbReference>
<organism evidence="10 11">
    <name type="scientific">Australozyma saopauloensis</name>
    <dbReference type="NCBI Taxonomy" id="291208"/>
    <lineage>
        <taxon>Eukaryota</taxon>
        <taxon>Fungi</taxon>
        <taxon>Dikarya</taxon>
        <taxon>Ascomycota</taxon>
        <taxon>Saccharomycotina</taxon>
        <taxon>Pichiomycetes</taxon>
        <taxon>Metschnikowiaceae</taxon>
        <taxon>Australozyma</taxon>
    </lineage>
</organism>
<dbReference type="PANTHER" id="PTHR47102">
    <property type="entry name" value="PROTEIN BNI1"/>
    <property type="match status" value="1"/>
</dbReference>
<dbReference type="RefSeq" id="XP_062880121.1">
    <property type="nucleotide sequence ID" value="XM_063024051.1"/>
</dbReference>
<evidence type="ECO:0000256" key="1">
    <source>
        <dbReference type="ARBA" id="ARBA00004266"/>
    </source>
</evidence>
<feature type="region of interest" description="Disordered" evidence="6">
    <location>
        <begin position="1085"/>
        <end position="1226"/>
    </location>
</feature>
<evidence type="ECO:0000256" key="4">
    <source>
        <dbReference type="ARBA" id="ARBA00037935"/>
    </source>
</evidence>
<sequence length="1810" mass="204355">MSLRKRIDPYQAHKPQGSQPDTSPPRTNAYYAPLSAQPASQVPLHPPPIAPKGTSRRSASLLIFSLRKRSSVDPTTNASGDPSFMPAAGPDSALDVLSLDSNTTPSLSSRRVTTSPYGPYVPEKMGDASMLGSVHGSRDQFSVNSSPSRRLSAHLLQTTVYNPYDTKTALNGDERVGSDRSAPPRASSFAAASSALSRKLTTILLASRSTATSFVPSITAPTSFTANYASSGINNADDSAPSAQRPTNPMEVERMFRELMDRRDFRSLPQQARQEMMNYGVDKKWMLIYQDQLSERNKLAKKAHASPELYTRKLISKQITCEELENLWVSLRTEPIDWVREFIFDFQGDVALSLYLIKVHDQIGDLNIEHILDDIFTKELNTLKCLRCMMNQKLGAERAKADDALYVNAISGALLSPRLATRRIATETLTFLIVYYCTSGSNEHKSKYHRVLKALDSLSTRPYYEFVSSAGAPTSMNQATLKRVFPSSSLSQRFQLWLGIVARTLGGRGKYHNSLVGASEELKYASSTNNASQVENQLFEYCLSTMLLVNTIVEYGIDFRARIHLRSQLKGAGIELLMQNFEEMGFESLSKQCAKYADMADADEVELKADELIDANIDFNNPVELVNSLWSLVQNSEAEGVFISTIQHLFLNQMDKKDDPEDRMRSLRLLDGLVQNVASAHTNDDSAIGIAMNRLFQGLTTDDMYRKALAEVKTQRKIAAEATAERDEMSRQLSLGSEGLITSLTNEVREQEIVLRRTRKLNEEMQDELEEFKRKYLMEKQEQEMEMRELLIMLNSADIKSRRQDGKTTYSVQTSNTELVSKLQNQINRKKREARLDNKQLRSLIEPSSRLRALREQMNDIENLARELEMTDFENYTQPEATEIHVEADHNQIEDLAEESEESEDELPPEEASPSPPPPVVMGPRRAMRNDDLEKLSKLRQQLSSLQSESNDIMKFNNSKMFSKQKFLAMDRLKELENNFKDFNIDFDYSEQDAALIAQLVDVNVKSRLQEELGEIEKLKADLHSQLNALNKTNEPKTPKSKRASINPTTPNVDLFNKIESKYSQGKVQMESKPFSETKEVDFRNMKTVSGMDPKFLSELTSKVKKTEAIDSTPENDNEAENLPIDDQPKTTPLVDKKEPVKAGPPPPPPPPLPPLLGGSEAPPPPPPPPPMPPLLGGLGSAPPPPPLPPLLGGGGPPPPPPPPPMFGGLMPPPPPPLPGNKLGSVTPVHMPSPVPNLFDQYPRPKKKLKQLHWEKMDSMESNAMSFWKNSQPQTIVTQLMERGVLDEIEVIFAAKEIRNLATKKKEDVDKITFLPRDIAQQFGINLHFFNLFSDKEVVDKILRCDKDVLENPTVLEFLAKDEIVEVPNSLALSLQPYSTDYTSEELAKPEKDPSELQRSDRLYLELIYNLQHYWKSRIRALRTIANYEKDYDDLVFKLREIDQSVLKIKDSENLRRVFEIILAVGNYMNDSSKQAKGFKLNSLQRLGFVKDDKNSMSFLHYVEKVIRLNYPEYLGFLEELASCVQAAKYSIEVVSNDCRDYAQAIKNVQSLIDVGNLSDVSKFHPQDRVLKVISPTLPKAKKKAELLSDQAKYTFKELEKLMSFFGEDYNDIFIKNLFLSKFTNFAAEFKKAQRENLKREEELKVYEQRKKLLENTSKTNTPKLDVSESETDNVMDSLLEKLKAAGLDRGEPTSARKRILMKKHLMQNSRPAEEAPASAEEESPQIEKSDTATNDDVGLRARSLLQELRKTNDEDRPRTASEFRQERRRRGLKEEKKPDTEVEDTPKGPADGKIEPITEEDKTESLNGD</sequence>
<dbReference type="PROSITE" id="PS51231">
    <property type="entry name" value="DAD"/>
    <property type="match status" value="1"/>
</dbReference>
<evidence type="ECO:0000313" key="11">
    <source>
        <dbReference type="Proteomes" id="UP001338582"/>
    </source>
</evidence>
<dbReference type="SUPFAM" id="SSF101447">
    <property type="entry name" value="Formin homology 2 domain (FH2 domain)"/>
    <property type="match status" value="1"/>
</dbReference>
<dbReference type="Pfam" id="PF02181">
    <property type="entry name" value="FH2"/>
    <property type="match status" value="1"/>
</dbReference>
<dbReference type="InterPro" id="IPR042201">
    <property type="entry name" value="FH2_Formin_sf"/>
</dbReference>
<dbReference type="PANTHER" id="PTHR47102:SF2">
    <property type="entry name" value="PROTEIN BNI1"/>
    <property type="match status" value="1"/>
</dbReference>
<feature type="domain" description="GBD/FH3" evidence="8">
    <location>
        <begin position="244"/>
        <end position="685"/>
    </location>
</feature>
<evidence type="ECO:0000256" key="2">
    <source>
        <dbReference type="ARBA" id="ARBA00004431"/>
    </source>
</evidence>
<dbReference type="GO" id="GO:0000142">
    <property type="term" value="C:cellular bud neck contractile ring"/>
    <property type="evidence" value="ECO:0007669"/>
    <property type="project" value="UniProtKB-ARBA"/>
</dbReference>
<evidence type="ECO:0000259" key="9">
    <source>
        <dbReference type="PROSITE" id="PS51444"/>
    </source>
</evidence>
<dbReference type="InterPro" id="IPR016024">
    <property type="entry name" value="ARM-type_fold"/>
</dbReference>
<dbReference type="PROSITE" id="PS51444">
    <property type="entry name" value="FH2"/>
    <property type="match status" value="1"/>
</dbReference>
<dbReference type="EMBL" id="CP138900">
    <property type="protein sequence ID" value="WPK27745.1"/>
    <property type="molecule type" value="Genomic_DNA"/>
</dbReference>
<accession>A0AAX4HGL2</accession>
<feature type="compositionally biased region" description="Pro residues" evidence="6">
    <location>
        <begin position="1143"/>
        <end position="1155"/>
    </location>
</feature>
<dbReference type="KEGG" id="asau:88176202"/>
<dbReference type="Gene3D" id="6.10.30.50">
    <property type="match status" value="1"/>
</dbReference>
<dbReference type="Gene3D" id="1.10.238.150">
    <property type="entry name" value="Formin, FH3 diaphanous domain"/>
    <property type="match status" value="1"/>
</dbReference>
<evidence type="ECO:0000256" key="5">
    <source>
        <dbReference type="SAM" id="Coils"/>
    </source>
</evidence>
<reference evidence="10 11" key="1">
    <citation type="submission" date="2023-10" db="EMBL/GenBank/DDBJ databases">
        <title>Draft Genome Sequence of Candida saopaulonensis from a very Premature Infant with Sepsis.</title>
        <authorList>
            <person name="Ning Y."/>
            <person name="Dai R."/>
            <person name="Xiao M."/>
            <person name="Xu Y."/>
            <person name="Yan Q."/>
            <person name="Zhang L."/>
        </authorList>
    </citation>
    <scope>NUCLEOTIDE SEQUENCE [LARGE SCALE GENOMIC DNA]</scope>
    <source>
        <strain evidence="10 11">19XY460</strain>
    </source>
</reference>
<feature type="compositionally biased region" description="Pro residues" evidence="6">
    <location>
        <begin position="1182"/>
        <end position="1219"/>
    </location>
</feature>
<feature type="region of interest" description="Disordered" evidence="6">
    <location>
        <begin position="1708"/>
        <end position="1810"/>
    </location>
</feature>
<evidence type="ECO:0000313" key="10">
    <source>
        <dbReference type="EMBL" id="WPK27745.1"/>
    </source>
</evidence>
<feature type="coiled-coil region" evidence="5">
    <location>
        <begin position="748"/>
        <end position="782"/>
    </location>
</feature>
<dbReference type="FunFam" id="1.25.10.10:FF:000898">
    <property type="entry name" value="Formin BNI1"/>
    <property type="match status" value="1"/>
</dbReference>
<keyword evidence="3 5" id="KW-0175">Coiled coil</keyword>
<feature type="region of interest" description="Disordered" evidence="6">
    <location>
        <begin position="166"/>
        <end position="186"/>
    </location>
</feature>
<feature type="compositionally biased region" description="Polar residues" evidence="6">
    <location>
        <begin position="16"/>
        <end position="26"/>
    </location>
</feature>
<feature type="domain" description="FH2" evidence="9">
    <location>
        <begin position="1239"/>
        <end position="1656"/>
    </location>
</feature>
<dbReference type="Proteomes" id="UP001338582">
    <property type="component" value="Chromosome 7"/>
</dbReference>
<dbReference type="SMART" id="SM01139">
    <property type="entry name" value="Drf_FH3"/>
    <property type="match status" value="1"/>
</dbReference>
<dbReference type="InterPro" id="IPR010473">
    <property type="entry name" value="GTPase-bd"/>
</dbReference>
<feature type="coiled-coil region" evidence="5">
    <location>
        <begin position="1630"/>
        <end position="1657"/>
    </location>
</feature>
<dbReference type="InterPro" id="IPR014767">
    <property type="entry name" value="DAD_dom"/>
</dbReference>
<dbReference type="InterPro" id="IPR015425">
    <property type="entry name" value="FH2_Formin"/>
</dbReference>
<evidence type="ECO:0000259" key="8">
    <source>
        <dbReference type="PROSITE" id="PS51232"/>
    </source>
</evidence>
<dbReference type="GO" id="GO:0000920">
    <property type="term" value="P:septum digestion after cytokinesis"/>
    <property type="evidence" value="ECO:0007669"/>
    <property type="project" value="UniProtKB-ARBA"/>
</dbReference>
<name>A0AAX4HGL2_9ASCO</name>
<dbReference type="Gene3D" id="1.25.10.10">
    <property type="entry name" value="Leucine-rich Repeat Variant"/>
    <property type="match status" value="2"/>
</dbReference>
<dbReference type="GO" id="GO:0001411">
    <property type="term" value="C:hyphal tip"/>
    <property type="evidence" value="ECO:0007669"/>
    <property type="project" value="UniProtKB-ARBA"/>
</dbReference>
<feature type="compositionally biased region" description="Basic and acidic residues" evidence="6">
    <location>
        <begin position="1773"/>
        <end position="1810"/>
    </location>
</feature>
<comment type="subcellular location">
    <subcellularLocation>
        <location evidence="1">Bud neck</location>
    </subcellularLocation>
    <subcellularLocation>
        <location evidence="2">Cell septum</location>
    </subcellularLocation>
</comment>
<feature type="compositionally biased region" description="Basic and acidic residues" evidence="6">
    <location>
        <begin position="1748"/>
        <end position="1766"/>
    </location>
</feature>
<dbReference type="SMART" id="SM00498">
    <property type="entry name" value="FH2"/>
    <property type="match status" value="1"/>
</dbReference>
<comment type="similarity">
    <text evidence="4">Belongs to the formin homology family. BNI1 subfamily.</text>
</comment>
<dbReference type="InterPro" id="IPR011989">
    <property type="entry name" value="ARM-like"/>
</dbReference>
<dbReference type="InterPro" id="IPR051661">
    <property type="entry name" value="Actin_filament_regulator"/>
</dbReference>
<dbReference type="InterPro" id="IPR010472">
    <property type="entry name" value="FH3_dom"/>
</dbReference>